<evidence type="ECO:0000256" key="1">
    <source>
        <dbReference type="SAM" id="MobiDB-lite"/>
    </source>
</evidence>
<keyword evidence="3" id="KW-1185">Reference proteome</keyword>
<feature type="region of interest" description="Disordered" evidence="1">
    <location>
        <begin position="110"/>
        <end position="136"/>
    </location>
</feature>
<name>A0A7H0IFF7_9ACTN</name>
<feature type="compositionally biased region" description="Basic and acidic residues" evidence="1">
    <location>
        <begin position="111"/>
        <end position="123"/>
    </location>
</feature>
<evidence type="ECO:0000313" key="2">
    <source>
        <dbReference type="EMBL" id="QNP71523.1"/>
    </source>
</evidence>
<dbReference type="Proteomes" id="UP000516052">
    <property type="component" value="Chromosome"/>
</dbReference>
<gene>
    <name evidence="2" type="ORF">IAG44_20215</name>
</gene>
<evidence type="ECO:0000313" key="3">
    <source>
        <dbReference type="Proteomes" id="UP000516052"/>
    </source>
</evidence>
<proteinExistence type="predicted"/>
<organism evidence="2 3">
    <name type="scientific">Streptomyces roseirectus</name>
    <dbReference type="NCBI Taxonomy" id="2768066"/>
    <lineage>
        <taxon>Bacteria</taxon>
        <taxon>Bacillati</taxon>
        <taxon>Actinomycetota</taxon>
        <taxon>Actinomycetes</taxon>
        <taxon>Kitasatosporales</taxon>
        <taxon>Streptomycetaceae</taxon>
        <taxon>Streptomyces</taxon>
    </lineage>
</organism>
<dbReference type="RefSeq" id="WP_187748492.1">
    <property type="nucleotide sequence ID" value="NZ_CP060828.1"/>
</dbReference>
<dbReference type="AlphaFoldDB" id="A0A7H0IFF7"/>
<protein>
    <submittedName>
        <fullName evidence="2">Uncharacterized protein</fullName>
    </submittedName>
</protein>
<dbReference type="KEGG" id="sroi:IAG44_20215"/>
<dbReference type="EMBL" id="CP060828">
    <property type="protein sequence ID" value="QNP71523.1"/>
    <property type="molecule type" value="Genomic_DNA"/>
</dbReference>
<reference evidence="2 3" key="1">
    <citation type="submission" date="2020-08" db="EMBL/GenBank/DDBJ databases">
        <title>A novel species.</title>
        <authorList>
            <person name="Gao J."/>
        </authorList>
    </citation>
    <scope>NUCLEOTIDE SEQUENCE [LARGE SCALE GENOMIC DNA]</scope>
    <source>
        <strain evidence="2 3">CRXT-G-22</strain>
    </source>
</reference>
<accession>A0A7H0IFF7</accession>
<sequence length="136" mass="14848">MNKKQRQRMLAEVHAERDRLLPLRSEASQTTIEMVRTSAAQVGDPDMVPYLNLAYILGVKRGRGDDALVAFSLSLANWAVAAIAEVARCTDRTVEQVVDVYETAIMAAAAERAEEERVERERGGQASAGEGAGEED</sequence>